<dbReference type="Proteomes" id="UP000887565">
    <property type="component" value="Unplaced"/>
</dbReference>
<feature type="region of interest" description="Disordered" evidence="1">
    <location>
        <begin position="1"/>
        <end position="21"/>
    </location>
</feature>
<reference evidence="3" key="1">
    <citation type="submission" date="2022-11" db="UniProtKB">
        <authorList>
            <consortium name="WormBaseParasite"/>
        </authorList>
    </citation>
    <scope>IDENTIFICATION</scope>
</reference>
<keyword evidence="2" id="KW-1185">Reference proteome</keyword>
<organism evidence="2 3">
    <name type="scientific">Romanomermis culicivorax</name>
    <name type="common">Nematode worm</name>
    <dbReference type="NCBI Taxonomy" id="13658"/>
    <lineage>
        <taxon>Eukaryota</taxon>
        <taxon>Metazoa</taxon>
        <taxon>Ecdysozoa</taxon>
        <taxon>Nematoda</taxon>
        <taxon>Enoplea</taxon>
        <taxon>Dorylaimia</taxon>
        <taxon>Mermithida</taxon>
        <taxon>Mermithoidea</taxon>
        <taxon>Mermithidae</taxon>
        <taxon>Romanomermis</taxon>
    </lineage>
</organism>
<sequence length="94" mass="10704">MEPMVTPTKPDRHVTTPNIKGNMFSDTQTTCALVPLAFHMIRPHSQKELDFVMTRMFSYRFITLFSPEAQAKIKEMAWQSGESPGAVFIKEAKV</sequence>
<evidence type="ECO:0000313" key="3">
    <source>
        <dbReference type="WBParaSite" id="nRc.2.0.1.t34134-RA"/>
    </source>
</evidence>
<proteinExistence type="predicted"/>
<evidence type="ECO:0000256" key="1">
    <source>
        <dbReference type="SAM" id="MobiDB-lite"/>
    </source>
</evidence>
<accession>A0A915K7H3</accession>
<name>A0A915K7H3_ROMCU</name>
<dbReference type="AlphaFoldDB" id="A0A915K7H3"/>
<protein>
    <submittedName>
        <fullName evidence="3">Uncharacterized protein</fullName>
    </submittedName>
</protein>
<evidence type="ECO:0000313" key="2">
    <source>
        <dbReference type="Proteomes" id="UP000887565"/>
    </source>
</evidence>
<dbReference type="WBParaSite" id="nRc.2.0.1.t34134-RA">
    <property type="protein sequence ID" value="nRc.2.0.1.t34134-RA"/>
    <property type="gene ID" value="nRc.2.0.1.g34134"/>
</dbReference>